<dbReference type="RefSeq" id="WP_203572331.1">
    <property type="nucleotide sequence ID" value="NZ_WOFE01000015.1"/>
</dbReference>
<comment type="caution">
    <text evidence="1">The sequence shown here is derived from an EMBL/GenBank/DDBJ whole genome shotgun (WGS) entry which is preliminary data.</text>
</comment>
<reference evidence="1 2" key="1">
    <citation type="submission" date="2019-11" db="EMBL/GenBank/DDBJ databases">
        <title>Novel Deefgea species.</title>
        <authorList>
            <person name="Han J.-H."/>
        </authorList>
    </citation>
    <scope>NUCLEOTIDE SEQUENCE [LARGE SCALE GENOMIC DNA]</scope>
    <source>
        <strain evidence="1 2">LMG 24817</strain>
    </source>
</reference>
<evidence type="ECO:0000313" key="2">
    <source>
        <dbReference type="Proteomes" id="UP001195660"/>
    </source>
</evidence>
<sequence>MYIQSLDLGKQAHRVDWFGNLAYPDRGHRWTQPSICVVLSEVEYGNYDVTSLSVQQCEIWIPIGLLPLLRVGDIWLQGKLLFSASDSDLEIFSGLEINRQSVVTIKAGVSDGAGNFYLPIDAFNAHKRHTHSYCILIQISEQRKIIIPCWELVRFYFGTSGKVLERLVKPNLSKNQLFTNVSYFAPRGHLCIKLAPGIKGFSASDVGRLALSENAWNAALRVSASCLKASISGEPIYPHTSFPFEGNTTLSASGRWIRHGDRENSTFVVNYLRQCSHPFPFKSLRYELDQGELLRKRNTELNSSKVQEKFQVVAKPSVDSRIIDGDPGKSKKPVSRVIGSFLRFPDLDGKEVWRSLDVQSDLVSIEPNQPISTIDHCPESVGDAVSSANTRAIDISLTHVLGDPQNQSPLPVFLKKLFEIHTPAENTTFKLLFFGESSKAYFQVPAMVDEDGVVTPDSWFKTESGKFRMRRACALLMYDPSGMNLIIVVEPAHGCVSDEPLAQLFIWEEDKPITLHQMQQNALWTACLARHYTDVEVFNVFT</sequence>
<keyword evidence="2" id="KW-1185">Reference proteome</keyword>
<gene>
    <name evidence="1" type="ORF">GM173_15640</name>
</gene>
<dbReference type="Proteomes" id="UP001195660">
    <property type="component" value="Unassembled WGS sequence"/>
</dbReference>
<evidence type="ECO:0000313" key="1">
    <source>
        <dbReference type="EMBL" id="MBM5573004.1"/>
    </source>
</evidence>
<organism evidence="1 2">
    <name type="scientific">Deefgea chitinilytica</name>
    <dbReference type="NCBI Taxonomy" id="570276"/>
    <lineage>
        <taxon>Bacteria</taxon>
        <taxon>Pseudomonadati</taxon>
        <taxon>Pseudomonadota</taxon>
        <taxon>Betaproteobacteria</taxon>
        <taxon>Neisseriales</taxon>
        <taxon>Chitinibacteraceae</taxon>
        <taxon>Deefgea</taxon>
    </lineage>
</organism>
<name>A0ABS2CFR3_9NEIS</name>
<proteinExistence type="predicted"/>
<accession>A0ABS2CFR3</accession>
<dbReference type="EMBL" id="WOFE01000015">
    <property type="protein sequence ID" value="MBM5573004.1"/>
    <property type="molecule type" value="Genomic_DNA"/>
</dbReference>
<protein>
    <submittedName>
        <fullName evidence="1">Uncharacterized protein</fullName>
    </submittedName>
</protein>